<keyword evidence="1" id="KW-0472">Membrane</keyword>
<evidence type="ECO:0000256" key="1">
    <source>
        <dbReference type="SAM" id="Phobius"/>
    </source>
</evidence>
<dbReference type="Proteomes" id="UP000663829">
    <property type="component" value="Unassembled WGS sequence"/>
</dbReference>
<reference evidence="2" key="1">
    <citation type="submission" date="2021-02" db="EMBL/GenBank/DDBJ databases">
        <authorList>
            <person name="Nowell W R."/>
        </authorList>
    </citation>
    <scope>NUCLEOTIDE SEQUENCE</scope>
</reference>
<accession>A0A816G4H2</accession>
<dbReference type="EMBL" id="CAJOBC010138726">
    <property type="protein sequence ID" value="CAF4637826.1"/>
    <property type="molecule type" value="Genomic_DNA"/>
</dbReference>
<keyword evidence="4" id="KW-1185">Reference proteome</keyword>
<evidence type="ECO:0000313" key="2">
    <source>
        <dbReference type="EMBL" id="CAF1669481.1"/>
    </source>
</evidence>
<sequence>SAPTTASVSELAPPVIKSAELSLKKKASKQLQSKQSAQFIKNPLFSEFFPQYVSNEIDDFSYARGYSNATTFSLKSTAISSSDSFHSLIVQLISIGIVLITFIILVNVGFKFLDDSNMIFSGGTNTPYFVNNVLSHGINDSDWFRTLGVP</sequence>
<keyword evidence="1" id="KW-1133">Transmembrane helix</keyword>
<evidence type="ECO:0000313" key="3">
    <source>
        <dbReference type="EMBL" id="CAF4637826.1"/>
    </source>
</evidence>
<name>A0A816G4H2_9BILA</name>
<dbReference type="Proteomes" id="UP000681722">
    <property type="component" value="Unassembled WGS sequence"/>
</dbReference>
<protein>
    <submittedName>
        <fullName evidence="2">Uncharacterized protein</fullName>
    </submittedName>
</protein>
<dbReference type="EMBL" id="CAJNOQ010060075">
    <property type="protein sequence ID" value="CAF1669481.1"/>
    <property type="molecule type" value="Genomic_DNA"/>
</dbReference>
<comment type="caution">
    <text evidence="2">The sequence shown here is derived from an EMBL/GenBank/DDBJ whole genome shotgun (WGS) entry which is preliminary data.</text>
</comment>
<feature type="transmembrane region" description="Helical" evidence="1">
    <location>
        <begin position="88"/>
        <end position="110"/>
    </location>
</feature>
<evidence type="ECO:0000313" key="4">
    <source>
        <dbReference type="Proteomes" id="UP000663829"/>
    </source>
</evidence>
<gene>
    <name evidence="2" type="ORF">GPM918_LOCUS46261</name>
    <name evidence="3" type="ORF">SRO942_LOCUS50046</name>
</gene>
<feature type="non-terminal residue" evidence="2">
    <location>
        <position position="1"/>
    </location>
</feature>
<dbReference type="AlphaFoldDB" id="A0A816G4H2"/>
<keyword evidence="1" id="KW-0812">Transmembrane</keyword>
<organism evidence="2 4">
    <name type="scientific">Didymodactylos carnosus</name>
    <dbReference type="NCBI Taxonomy" id="1234261"/>
    <lineage>
        <taxon>Eukaryota</taxon>
        <taxon>Metazoa</taxon>
        <taxon>Spiralia</taxon>
        <taxon>Gnathifera</taxon>
        <taxon>Rotifera</taxon>
        <taxon>Eurotatoria</taxon>
        <taxon>Bdelloidea</taxon>
        <taxon>Philodinida</taxon>
        <taxon>Philodinidae</taxon>
        <taxon>Didymodactylos</taxon>
    </lineage>
</organism>
<proteinExistence type="predicted"/>